<keyword evidence="2" id="KW-1185">Reference proteome</keyword>
<evidence type="ECO:0000256" key="1">
    <source>
        <dbReference type="SAM" id="MobiDB-lite"/>
    </source>
</evidence>
<dbReference type="GeneID" id="108665551"/>
<dbReference type="Proteomes" id="UP000694843">
    <property type="component" value="Unplaced"/>
</dbReference>
<sequence>MVKKTSFQPVKPLDSPKYADLDDISRCVHFDDFEAAARTKMLVPQPLTNSHVRLRQRVLWFAPSHPSYRHNFYGNVSFTIKWETVNQKLGPNLYLIDQAIYNARSFTRVVFTRNNYDRILKKVDLESDDSPMTKSWTGFRHASHCMNKVSWGPHELQIAIEVNYSDIKWLYLNSKAVANNHSLANTASHKRHTRKDGKEAKFESYKCFKFNTAQNIECPYQWTERVCQEQINAEIRTTVLTSSCSGTSLLFEDAPPNPVCGSEVYSGNKPKKRNKKVLSAVSTNSRSDIGLVLHALPYNHVCGLSYPSVDEFENQIRNGLDIAALTISSSDVGPKSDVASQNCVCGLSVSRYDKEKQEAMKSAVRTSSCSPSMRQVSEAVHQNHICGLPVIKKEKREKRIKMGATSSLFSIRSVPDSALQNHVCGLSVSTVDSSGELIKKLGTALPPSNLFAKDLGSDTKPQNQVHGLPVSSLNKNEEQIKMLEAAVPQGNLLVSALDKIDERMKMLKAAVPTSSLSDMGVVSDGTSKNFARDFSVSTMDGSKYQIKILDAAMPPSSLSDMRLVSDSTPKNCVLDISVSTVDGDEDQIKILDAAMPPSSLTDMGLVSDATSKNGARDFSVSPADGGHERIKILEIAVPPSCLSSEKLVSDVALQNYVCCPWASTVDSGEEQSNYGCFYSSQIVSNSVMPSFHDKNEKNYFQCRPGSARVIREEKCKYALKASVQPSSSNTGIVSDIDHQNNVPGHSVSTVNRSCEEEIEKAKTSTAPVSSYSFVQTVSSSVPHNFICDISDFALDDLRKQNKEMRKSIIISRHRSSMESVADAVLLKQIRDLSVSAEDESEWTDVLRNRSSGPCLRLVSNATPQSNSCGYACATVEDCEEQNKGLETDIQTSSSCSDQLAANTVKQNNGFFVADLTVDERKEQINVVLMTEVPTSSCTDKRLVTNEEPLNNIFALSVSTADESEKQFDKTLNATVPPSSLIGTELVSNSEPKKLFHGHSVSTVDELAEQPEKMPISILPTSGTAYLPLVSNAVPQNNADFCTEFAVPCSEKQNKNVLKETVPTSSSSYTGLTTDAATQNNVSGLCDSTVDDREEKIKKILKTGVSKSSKNYMRISPEAAIQKYASTRTVSIADNNAKQTTRKDMKACGMVPVSDAQCYSCSLPVTSLDDHIKQKKMAWETDGPPSRSSCKLAPRNPAPQNFVYGVSVSTEDDCKEQINVVVETAVPPSGLSIKGPASDAESQNDVPAVFVSTSSECEVRTVTAMRNIPTSSSTGMPPVPDVALQNYACGPTLSTASTSEKQFEMVNTEGATSCIYSFGPVFGADRQNNERGPSVPTVHECEEQLEKSLTSTVATSSNSSPSSIEFETSMRIDKTIPPQTENYPRHIATVHRPAISQNSPRSISRSTKYDRKSQRRLAPRPPVTAQPSIMSDNKNYNSNIHYNSNFSFEASTDHSNAWRHTTPVLKNENRSRYQRFLDIICCRKQQKDNMNTPN</sequence>
<dbReference type="KEGG" id="hazt:108665551"/>
<name>A0A979FJJ8_HYAAZ</name>
<evidence type="ECO:0000313" key="3">
    <source>
        <dbReference type="RefSeq" id="XP_047737151.1"/>
    </source>
</evidence>
<proteinExistence type="predicted"/>
<reference evidence="3" key="1">
    <citation type="submission" date="2025-08" db="UniProtKB">
        <authorList>
            <consortium name="RefSeq"/>
        </authorList>
    </citation>
    <scope>IDENTIFICATION</scope>
    <source>
        <tissue evidence="3">Whole organism</tissue>
    </source>
</reference>
<feature type="region of interest" description="Disordered" evidence="1">
    <location>
        <begin position="1389"/>
        <end position="1433"/>
    </location>
</feature>
<feature type="compositionally biased region" description="Polar residues" evidence="1">
    <location>
        <begin position="1394"/>
        <end position="1405"/>
    </location>
</feature>
<feature type="compositionally biased region" description="Polar residues" evidence="1">
    <location>
        <begin position="1424"/>
        <end position="1433"/>
    </location>
</feature>
<organism evidence="2 3">
    <name type="scientific">Hyalella azteca</name>
    <name type="common">Amphipod</name>
    <dbReference type="NCBI Taxonomy" id="294128"/>
    <lineage>
        <taxon>Eukaryota</taxon>
        <taxon>Metazoa</taxon>
        <taxon>Ecdysozoa</taxon>
        <taxon>Arthropoda</taxon>
        <taxon>Crustacea</taxon>
        <taxon>Multicrustacea</taxon>
        <taxon>Malacostraca</taxon>
        <taxon>Eumalacostraca</taxon>
        <taxon>Peracarida</taxon>
        <taxon>Amphipoda</taxon>
        <taxon>Senticaudata</taxon>
        <taxon>Talitrida</taxon>
        <taxon>Talitroidea</taxon>
        <taxon>Hyalellidae</taxon>
        <taxon>Hyalella</taxon>
    </lineage>
</organism>
<dbReference type="OrthoDB" id="6361021at2759"/>
<accession>A0A979FJJ8</accession>
<dbReference type="RefSeq" id="XP_047737151.1">
    <property type="nucleotide sequence ID" value="XM_047881195.1"/>
</dbReference>
<gene>
    <name evidence="3" type="primary">LOC108665551</name>
</gene>
<evidence type="ECO:0000313" key="2">
    <source>
        <dbReference type="Proteomes" id="UP000694843"/>
    </source>
</evidence>
<protein>
    <submittedName>
        <fullName evidence="3">Uncharacterized protein LOC108665551</fullName>
    </submittedName>
</protein>